<evidence type="ECO:0000259" key="1">
    <source>
        <dbReference type="PROSITE" id="PS50245"/>
    </source>
</evidence>
<dbReference type="KEGG" id="spar:SPRG_04397"/>
<dbReference type="PROSITE" id="PS50245">
    <property type="entry name" value="CAP_GLY_2"/>
    <property type="match status" value="1"/>
</dbReference>
<dbReference type="RefSeq" id="XP_012198713.1">
    <property type="nucleotide sequence ID" value="XM_012343323.1"/>
</dbReference>
<feature type="domain" description="CAP-Gly" evidence="1">
    <location>
        <begin position="6"/>
        <end position="48"/>
    </location>
</feature>
<evidence type="ECO:0000313" key="3">
    <source>
        <dbReference type="Proteomes" id="UP000030745"/>
    </source>
</evidence>
<dbReference type="Proteomes" id="UP000030745">
    <property type="component" value="Unassembled WGS sequence"/>
</dbReference>
<dbReference type="EMBL" id="KK583201">
    <property type="protein sequence ID" value="KDO30495.1"/>
    <property type="molecule type" value="Genomic_DNA"/>
</dbReference>
<dbReference type="PROSITE" id="PS00845">
    <property type="entry name" value="CAP_GLY_1"/>
    <property type="match status" value="1"/>
</dbReference>
<dbReference type="InterPro" id="IPR000938">
    <property type="entry name" value="CAP-Gly_domain"/>
</dbReference>
<dbReference type="SUPFAM" id="SSF74924">
    <property type="entry name" value="Cap-Gly domain"/>
    <property type="match status" value="1"/>
</dbReference>
<dbReference type="Gene3D" id="2.30.30.190">
    <property type="entry name" value="CAP Gly-rich-like domain"/>
    <property type="match status" value="1"/>
</dbReference>
<dbReference type="OMA" id="NGIDYFH"/>
<name>A0A067CMN1_SAPPC</name>
<organism evidence="2 3">
    <name type="scientific">Saprolegnia parasitica (strain CBS 223.65)</name>
    <dbReference type="NCBI Taxonomy" id="695850"/>
    <lineage>
        <taxon>Eukaryota</taxon>
        <taxon>Sar</taxon>
        <taxon>Stramenopiles</taxon>
        <taxon>Oomycota</taxon>
        <taxon>Saprolegniomycetes</taxon>
        <taxon>Saprolegniales</taxon>
        <taxon>Saprolegniaceae</taxon>
        <taxon>Saprolegnia</taxon>
    </lineage>
</organism>
<proteinExistence type="predicted"/>
<protein>
    <recommendedName>
        <fullName evidence="1">CAP-Gly domain-containing protein</fullName>
    </recommendedName>
</protein>
<dbReference type="STRING" id="695850.A0A067CMN1"/>
<keyword evidence="3" id="KW-1185">Reference proteome</keyword>
<sequence>MVRFVGPTRFADGEWIGIELCDPLGNHNGSVNGIDYFHCSARRGIFVRANKPDGNHDVPLP</sequence>
<dbReference type="SMART" id="SM01052">
    <property type="entry name" value="CAP_GLY"/>
    <property type="match status" value="1"/>
</dbReference>
<accession>A0A067CMN1</accession>
<dbReference type="PANTHER" id="PTHR18916">
    <property type="entry name" value="DYNACTIN 1-RELATED MICROTUBULE-BINDING"/>
    <property type="match status" value="1"/>
</dbReference>
<dbReference type="OrthoDB" id="2130750at2759"/>
<dbReference type="AlphaFoldDB" id="A0A067CMN1"/>
<gene>
    <name evidence="2" type="ORF">SPRG_04397</name>
</gene>
<dbReference type="Pfam" id="PF01302">
    <property type="entry name" value="CAP_GLY"/>
    <property type="match status" value="1"/>
</dbReference>
<dbReference type="VEuPathDB" id="FungiDB:SPRG_04397"/>
<dbReference type="GeneID" id="24126842"/>
<reference evidence="2 3" key="1">
    <citation type="journal article" date="2013" name="PLoS Genet.">
        <title>Distinctive expansion of potential virulence genes in the genome of the oomycete fish pathogen Saprolegnia parasitica.</title>
        <authorList>
            <person name="Jiang R.H."/>
            <person name="de Bruijn I."/>
            <person name="Haas B.J."/>
            <person name="Belmonte R."/>
            <person name="Lobach L."/>
            <person name="Christie J."/>
            <person name="van den Ackerveken G."/>
            <person name="Bottin A."/>
            <person name="Bulone V."/>
            <person name="Diaz-Moreno S.M."/>
            <person name="Dumas B."/>
            <person name="Fan L."/>
            <person name="Gaulin E."/>
            <person name="Govers F."/>
            <person name="Grenville-Briggs L.J."/>
            <person name="Horner N.R."/>
            <person name="Levin J.Z."/>
            <person name="Mammella M."/>
            <person name="Meijer H.J."/>
            <person name="Morris P."/>
            <person name="Nusbaum C."/>
            <person name="Oome S."/>
            <person name="Phillips A.J."/>
            <person name="van Rooyen D."/>
            <person name="Rzeszutek E."/>
            <person name="Saraiva M."/>
            <person name="Secombes C.J."/>
            <person name="Seidl M.F."/>
            <person name="Snel B."/>
            <person name="Stassen J.H."/>
            <person name="Sykes S."/>
            <person name="Tripathy S."/>
            <person name="van den Berg H."/>
            <person name="Vega-Arreguin J.C."/>
            <person name="Wawra S."/>
            <person name="Young S.K."/>
            <person name="Zeng Q."/>
            <person name="Dieguez-Uribeondo J."/>
            <person name="Russ C."/>
            <person name="Tyler B.M."/>
            <person name="van West P."/>
        </authorList>
    </citation>
    <scope>NUCLEOTIDE SEQUENCE [LARGE SCALE GENOMIC DNA]</scope>
    <source>
        <strain evidence="2 3">CBS 223.65</strain>
    </source>
</reference>
<evidence type="ECO:0000313" key="2">
    <source>
        <dbReference type="EMBL" id="KDO30495.1"/>
    </source>
</evidence>
<dbReference type="InterPro" id="IPR036859">
    <property type="entry name" value="CAP-Gly_dom_sf"/>
</dbReference>